<evidence type="ECO:0000313" key="1">
    <source>
        <dbReference type="EMBL" id="MFC7748030.1"/>
    </source>
</evidence>
<name>A0ABW2UZC8_9BACI</name>
<reference evidence="2" key="1">
    <citation type="journal article" date="2019" name="Int. J. Syst. Evol. Microbiol.">
        <title>The Global Catalogue of Microorganisms (GCM) 10K type strain sequencing project: providing services to taxonomists for standard genome sequencing and annotation.</title>
        <authorList>
            <consortium name="The Broad Institute Genomics Platform"/>
            <consortium name="The Broad Institute Genome Sequencing Center for Infectious Disease"/>
            <person name="Wu L."/>
            <person name="Ma J."/>
        </authorList>
    </citation>
    <scope>NUCLEOTIDE SEQUENCE [LARGE SCALE GENOMIC DNA]</scope>
    <source>
        <strain evidence="2">JCM 30234</strain>
    </source>
</reference>
<dbReference type="GO" id="GO:0004860">
    <property type="term" value="F:protein kinase inhibitor activity"/>
    <property type="evidence" value="ECO:0007669"/>
    <property type="project" value="UniProtKB-KW"/>
</dbReference>
<dbReference type="RefSeq" id="WP_382360845.1">
    <property type="nucleotide sequence ID" value="NZ_JBHTGR010000057.1"/>
</dbReference>
<dbReference type="Pfam" id="PF08970">
    <property type="entry name" value="Sda"/>
    <property type="match status" value="1"/>
</dbReference>
<organism evidence="1 2">
    <name type="scientific">Lentibacillus kimchii</name>
    <dbReference type="NCBI Taxonomy" id="1542911"/>
    <lineage>
        <taxon>Bacteria</taxon>
        <taxon>Bacillati</taxon>
        <taxon>Bacillota</taxon>
        <taxon>Bacilli</taxon>
        <taxon>Bacillales</taxon>
        <taxon>Bacillaceae</taxon>
        <taxon>Lentibacillus</taxon>
    </lineage>
</organism>
<dbReference type="Gene3D" id="1.10.287.1100">
    <property type="entry name" value="Sporulation inhibitor A"/>
    <property type="match status" value="1"/>
</dbReference>
<dbReference type="InterPro" id="IPR036916">
    <property type="entry name" value="Sda_sf"/>
</dbReference>
<evidence type="ECO:0000313" key="2">
    <source>
        <dbReference type="Proteomes" id="UP001596620"/>
    </source>
</evidence>
<keyword evidence="1" id="KW-0649">Protein kinase inhibitor</keyword>
<dbReference type="Proteomes" id="UP001596620">
    <property type="component" value="Unassembled WGS sequence"/>
</dbReference>
<keyword evidence="2" id="KW-1185">Reference proteome</keyword>
<dbReference type="EMBL" id="JBHTGR010000057">
    <property type="protein sequence ID" value="MFC7748030.1"/>
    <property type="molecule type" value="Genomic_DNA"/>
</dbReference>
<dbReference type="InterPro" id="IPR015064">
    <property type="entry name" value="Sda"/>
</dbReference>
<proteinExistence type="predicted"/>
<accession>A0ABW2UZC8</accession>
<dbReference type="SUPFAM" id="SSF100985">
    <property type="entry name" value="Sporulation inhibitor Sda"/>
    <property type="match status" value="1"/>
</dbReference>
<sequence>MEYLSNELLMESHDKANRLNLSPDFINLIEQEIQRRGLTHKLKTRI</sequence>
<comment type="caution">
    <text evidence="1">The sequence shown here is derived from an EMBL/GenBank/DDBJ whole genome shotgun (WGS) entry which is preliminary data.</text>
</comment>
<protein>
    <submittedName>
        <fullName evidence="1">Sporulation histidine kinase inhibitor Sda</fullName>
    </submittedName>
</protein>
<gene>
    <name evidence="1" type="ORF">ACFQU8_12615</name>
</gene>